<protein>
    <submittedName>
        <fullName evidence="1">DUF3822 family protein</fullName>
    </submittedName>
</protein>
<dbReference type="EMBL" id="CP042435">
    <property type="protein sequence ID" value="QEC67329.1"/>
    <property type="molecule type" value="Genomic_DNA"/>
</dbReference>
<reference evidence="1 2" key="1">
    <citation type="journal article" date="2016" name="Int. J. Syst. Evol. Microbiol.">
        <title>Panacibacter ginsenosidivorans gen. nov., sp. nov., with ginsenoside converting activity isolated from soil of a ginseng field.</title>
        <authorList>
            <person name="Siddiqi M.Z."/>
            <person name="Muhammad Shafi S."/>
            <person name="Choi K.D."/>
            <person name="Im W.T."/>
        </authorList>
    </citation>
    <scope>NUCLEOTIDE SEQUENCE [LARGE SCALE GENOMIC DNA]</scope>
    <source>
        <strain evidence="1 2">Gsoil1550</strain>
    </source>
</reference>
<name>A0A5B8V7W6_9BACT</name>
<dbReference type="InterPro" id="IPR024213">
    <property type="entry name" value="DUF3822"/>
</dbReference>
<accession>A0A5B8V7W6</accession>
<gene>
    <name evidence="1" type="ORF">FRZ67_08480</name>
</gene>
<dbReference type="Gene3D" id="3.30.420.250">
    <property type="match status" value="1"/>
</dbReference>
<dbReference type="Proteomes" id="UP000321533">
    <property type="component" value="Chromosome"/>
</dbReference>
<sequence>MVNKNFGIYSDDLSGCDFMIETGSDYIACWCKDKAAGTVKAFEQFGFDVNAYTSFEKLFTDVQLHSRLLTTHFNNVYCIWGHETSICAPNELYSRGMAASAMELMFGAAIEQRSVIENTLGDCVISTAINEDAWDVYSRHYRITANMHKYYSLLKIQKPTDEEDKLHLVFYNNDVIISAYKKGALQLIQRFIYKTAEDVLYHILNICKTYRLPVAEVNIRCSGMIDNSSPLYSTLLSYLGDFSFEIPDKSLFAAEGFHEYPLHYFLSFCQHDV</sequence>
<dbReference type="KEGG" id="pgin:FRZ67_08480"/>
<evidence type="ECO:0000313" key="1">
    <source>
        <dbReference type="EMBL" id="QEC67329.1"/>
    </source>
</evidence>
<proteinExistence type="predicted"/>
<evidence type="ECO:0000313" key="2">
    <source>
        <dbReference type="Proteomes" id="UP000321533"/>
    </source>
</evidence>
<organism evidence="1 2">
    <name type="scientific">Panacibacter ginsenosidivorans</name>
    <dbReference type="NCBI Taxonomy" id="1813871"/>
    <lineage>
        <taxon>Bacteria</taxon>
        <taxon>Pseudomonadati</taxon>
        <taxon>Bacteroidota</taxon>
        <taxon>Chitinophagia</taxon>
        <taxon>Chitinophagales</taxon>
        <taxon>Chitinophagaceae</taxon>
        <taxon>Panacibacter</taxon>
    </lineage>
</organism>
<dbReference type="AlphaFoldDB" id="A0A5B8V7W6"/>
<keyword evidence="2" id="KW-1185">Reference proteome</keyword>
<dbReference type="Gene3D" id="3.30.420.260">
    <property type="match status" value="1"/>
</dbReference>
<dbReference type="CDD" id="cd24013">
    <property type="entry name" value="ASKHA_ATPase_BT3980-like"/>
    <property type="match status" value="1"/>
</dbReference>
<dbReference type="Pfam" id="PF12864">
    <property type="entry name" value="DUF3822"/>
    <property type="match status" value="1"/>
</dbReference>